<evidence type="ECO:0000313" key="3">
    <source>
        <dbReference type="Proteomes" id="UP000266745"/>
    </source>
</evidence>
<dbReference type="OrthoDB" id="41015at2157"/>
<dbReference type="InterPro" id="IPR036526">
    <property type="entry name" value="C-N_Hydrolase_sf"/>
</dbReference>
<dbReference type="GeneID" id="24875335"/>
<dbReference type="PANTHER" id="PTHR23088:SF27">
    <property type="entry name" value="DEAMINATED GLUTATHIONE AMIDASE"/>
    <property type="match status" value="1"/>
</dbReference>
<dbReference type="EMBL" id="CP011097">
    <property type="protein sequence ID" value="AKD44128.1"/>
    <property type="molecule type" value="Genomic_DNA"/>
</dbReference>
<dbReference type="PANTHER" id="PTHR23088">
    <property type="entry name" value="NITRILASE-RELATED"/>
    <property type="match status" value="1"/>
</dbReference>
<dbReference type="CDD" id="cd07197">
    <property type="entry name" value="nitrilase"/>
    <property type="match status" value="1"/>
</dbReference>
<reference evidence="2 3" key="1">
    <citation type="journal article" date="2016" name="Sci. Rep.">
        <title>A novel ammonia-oxidizing archaeon from wastewater treatment plant: Its enrichment, physiological and genomic characteristics.</title>
        <authorList>
            <person name="Li Y."/>
            <person name="Ding K."/>
            <person name="Wen X."/>
            <person name="Zhang B."/>
            <person name="Shen B."/>
            <person name="Yang Y."/>
        </authorList>
    </citation>
    <scope>NUCLEOTIDE SEQUENCE [LARGE SCALE GENOMIC DNA]</scope>
    <source>
        <strain evidence="2 3">SAT1</strain>
    </source>
</reference>
<dbReference type="SUPFAM" id="SSF56317">
    <property type="entry name" value="Carbon-nitrogen hydrolase"/>
    <property type="match status" value="1"/>
</dbReference>
<dbReference type="Pfam" id="PF00795">
    <property type="entry name" value="CN_hydrolase"/>
    <property type="match status" value="1"/>
</dbReference>
<evidence type="ECO:0000313" key="2">
    <source>
        <dbReference type="EMBL" id="AKD44128.1"/>
    </source>
</evidence>
<gene>
    <name evidence="2" type="ORF">SU86_09665</name>
</gene>
<proteinExistence type="predicted"/>
<accession>A0A3G1BR81</accession>
<feature type="domain" description="CN hydrolase" evidence="1">
    <location>
        <begin position="2"/>
        <end position="228"/>
    </location>
</feature>
<dbReference type="InterPro" id="IPR003010">
    <property type="entry name" value="C-N_Hydrolase"/>
</dbReference>
<evidence type="ECO:0000259" key="1">
    <source>
        <dbReference type="PROSITE" id="PS50263"/>
    </source>
</evidence>
<dbReference type="Proteomes" id="UP000266745">
    <property type="component" value="Chromosome"/>
</dbReference>
<protein>
    <submittedName>
        <fullName evidence="2">Nitrilase</fullName>
    </submittedName>
</protein>
<dbReference type="AlphaFoldDB" id="A0A3G1BR81"/>
<dbReference type="Gene3D" id="3.60.110.10">
    <property type="entry name" value="Carbon-nitrogen hydrolase"/>
    <property type="match status" value="1"/>
</dbReference>
<name>A0A3G1BR81_9ARCH</name>
<dbReference type="KEGG" id="tah:SU86_09665"/>
<sequence>MIKLGIGQTIQYQSNEQGITQVSKLLERLGKNEAQVVCLPEQYLPDNKIDDFEATLAPFAKIAKQYSMCVIPGAFYTKSGTKQTISAPVIDESGQFIGVQDKIHPFDYERDLIKPGTETKVFSAKSCKFGVIICYDMVFADVAESMVKKGAQVIFSPSRIVRHGIHPWHIYCQTRALENRVPILGANMQNSKFGGKSIIVDLVEDEGVILPRTKITIGEGIRLESFDLSKYDQSRKTRYSDHKKFS</sequence>
<dbReference type="RefSeq" id="WP_048188175.1">
    <property type="nucleotide sequence ID" value="NZ_CP011097.1"/>
</dbReference>
<dbReference type="PROSITE" id="PS50263">
    <property type="entry name" value="CN_HYDROLASE"/>
    <property type="match status" value="1"/>
</dbReference>
<dbReference type="STRING" id="1603555.SU86_09665"/>
<keyword evidence="3" id="KW-1185">Reference proteome</keyword>
<organism evidence="2 3">
    <name type="scientific">Candidatus Nitrosotenuis cloacae</name>
    <dbReference type="NCBI Taxonomy" id="1603555"/>
    <lineage>
        <taxon>Archaea</taxon>
        <taxon>Nitrososphaerota</taxon>
        <taxon>Candidatus Nitrosotenuis</taxon>
    </lineage>
</organism>